<dbReference type="GO" id="GO:0051968">
    <property type="term" value="P:positive regulation of synaptic transmission, glutamatergic"/>
    <property type="evidence" value="ECO:0007669"/>
    <property type="project" value="TreeGrafter"/>
</dbReference>
<evidence type="ECO:0008006" key="3">
    <source>
        <dbReference type="Google" id="ProtNLM"/>
    </source>
</evidence>
<dbReference type="GO" id="GO:0098970">
    <property type="term" value="P:postsynaptic neurotransmitter receptor diffusion trapping"/>
    <property type="evidence" value="ECO:0007669"/>
    <property type="project" value="TreeGrafter"/>
</dbReference>
<dbReference type="GO" id="GO:0032281">
    <property type="term" value="C:AMPA glutamate receptor complex"/>
    <property type="evidence" value="ECO:0007669"/>
    <property type="project" value="TreeGrafter"/>
</dbReference>
<dbReference type="AlphaFoldDB" id="A0AAW1CVS6"/>
<organism evidence="1 2">
    <name type="scientific">Rhynocoris fuscipes</name>
    <dbReference type="NCBI Taxonomy" id="488301"/>
    <lineage>
        <taxon>Eukaryota</taxon>
        <taxon>Metazoa</taxon>
        <taxon>Ecdysozoa</taxon>
        <taxon>Arthropoda</taxon>
        <taxon>Hexapoda</taxon>
        <taxon>Insecta</taxon>
        <taxon>Pterygota</taxon>
        <taxon>Neoptera</taxon>
        <taxon>Paraneoptera</taxon>
        <taxon>Hemiptera</taxon>
        <taxon>Heteroptera</taxon>
        <taxon>Panheteroptera</taxon>
        <taxon>Cimicomorpha</taxon>
        <taxon>Reduviidae</taxon>
        <taxon>Harpactorinae</taxon>
        <taxon>Harpactorini</taxon>
        <taxon>Rhynocoris</taxon>
    </lineage>
</organism>
<dbReference type="GO" id="GO:0016247">
    <property type="term" value="F:channel regulator activity"/>
    <property type="evidence" value="ECO:0007669"/>
    <property type="project" value="TreeGrafter"/>
</dbReference>
<dbReference type="GO" id="GO:0019226">
    <property type="term" value="P:transmission of nerve impulse"/>
    <property type="evidence" value="ECO:0007669"/>
    <property type="project" value="TreeGrafter"/>
</dbReference>
<dbReference type="EMBL" id="JAPXFL010000010">
    <property type="protein sequence ID" value="KAK9500370.1"/>
    <property type="molecule type" value="Genomic_DNA"/>
</dbReference>
<dbReference type="PANTHER" id="PTHR12107">
    <property type="entry name" value="VOLTAGE-DEPENDENT CALCIUM CHANNEL GAMMA SUBUNIT"/>
    <property type="match status" value="1"/>
</dbReference>
<proteinExistence type="predicted"/>
<accession>A0AAW1CVS6</accession>
<protein>
    <recommendedName>
        <fullName evidence="3">ATPase 8</fullName>
    </recommendedName>
</protein>
<dbReference type="Gene3D" id="1.20.140.150">
    <property type="match status" value="1"/>
</dbReference>
<evidence type="ECO:0000313" key="1">
    <source>
        <dbReference type="EMBL" id="KAK9500370.1"/>
    </source>
</evidence>
<dbReference type="GO" id="GO:0005245">
    <property type="term" value="F:voltage-gated calcium channel activity"/>
    <property type="evidence" value="ECO:0007669"/>
    <property type="project" value="TreeGrafter"/>
</dbReference>
<reference evidence="1 2" key="1">
    <citation type="submission" date="2022-12" db="EMBL/GenBank/DDBJ databases">
        <title>Chromosome-level genome assembly of true bugs.</title>
        <authorList>
            <person name="Ma L."/>
            <person name="Li H."/>
        </authorList>
    </citation>
    <scope>NUCLEOTIDE SEQUENCE [LARGE SCALE GENOMIC DNA]</scope>
    <source>
        <strain evidence="1">Lab_2022b</strain>
    </source>
</reference>
<dbReference type="InterPro" id="IPR051072">
    <property type="entry name" value="CACNG_subunit"/>
</dbReference>
<dbReference type="GO" id="GO:0098839">
    <property type="term" value="C:postsynaptic density membrane"/>
    <property type="evidence" value="ECO:0007669"/>
    <property type="project" value="TreeGrafter"/>
</dbReference>
<sequence>MSRSLDLLTVLSPLTAILSLVIVSVAISTNCWLHTEEKMPNPGYNGTGDNQYLPKITVSGLWSLCFTNRK</sequence>
<dbReference type="GO" id="GO:0099590">
    <property type="term" value="P:neurotransmitter receptor internalization"/>
    <property type="evidence" value="ECO:0007669"/>
    <property type="project" value="TreeGrafter"/>
</dbReference>
<keyword evidence="2" id="KW-1185">Reference proteome</keyword>
<gene>
    <name evidence="1" type="ORF">O3M35_001649</name>
</gene>
<dbReference type="PANTHER" id="PTHR12107:SF0">
    <property type="entry name" value="STARGAZIN (MAMMALIAN CALCIUM CHANNEL) HOMOLOG"/>
    <property type="match status" value="1"/>
</dbReference>
<evidence type="ECO:0000313" key="2">
    <source>
        <dbReference type="Proteomes" id="UP001461498"/>
    </source>
</evidence>
<dbReference type="GO" id="GO:0098943">
    <property type="term" value="P:neurotransmitter receptor transport, postsynaptic endosome to lysosome"/>
    <property type="evidence" value="ECO:0007669"/>
    <property type="project" value="TreeGrafter"/>
</dbReference>
<dbReference type="Proteomes" id="UP001461498">
    <property type="component" value="Unassembled WGS sequence"/>
</dbReference>
<comment type="caution">
    <text evidence="1">The sequence shown here is derived from an EMBL/GenBank/DDBJ whole genome shotgun (WGS) entry which is preliminary data.</text>
</comment>
<name>A0AAW1CVS6_9HEMI</name>